<dbReference type="GO" id="GO:0046872">
    <property type="term" value="F:metal ion binding"/>
    <property type="evidence" value="ECO:0007669"/>
    <property type="project" value="UniProtKB-KW"/>
</dbReference>
<comment type="cofactor">
    <cofactor evidence="5">
        <name>a divalent metal cation</name>
        <dbReference type="ChEBI" id="CHEBI:60240"/>
    </cofactor>
    <text evidence="5">Binds 2 divalent metal cations per subunit. Site 1 may preferentially bind zinc ions, while site 2 has a preference for magnesium and/or manganese ions.</text>
</comment>
<dbReference type="GO" id="GO:0004114">
    <property type="term" value="F:3',5'-cyclic-nucleotide phosphodiesterase activity"/>
    <property type="evidence" value="ECO:0007669"/>
    <property type="project" value="InterPro"/>
</dbReference>
<evidence type="ECO:0000256" key="5">
    <source>
        <dbReference type="RuleBase" id="RU363067"/>
    </source>
</evidence>
<dbReference type="PROSITE" id="PS51845">
    <property type="entry name" value="PDEASE_I_2"/>
    <property type="match status" value="1"/>
</dbReference>
<evidence type="ECO:0000313" key="9">
    <source>
        <dbReference type="Proteomes" id="UP000579406"/>
    </source>
</evidence>
<evidence type="ECO:0000256" key="1">
    <source>
        <dbReference type="ARBA" id="ARBA00022723"/>
    </source>
</evidence>
<evidence type="ECO:0000256" key="2">
    <source>
        <dbReference type="ARBA" id="ARBA00022801"/>
    </source>
</evidence>
<feature type="compositionally biased region" description="Basic residues" evidence="6">
    <location>
        <begin position="195"/>
        <end position="207"/>
    </location>
</feature>
<feature type="binding site" evidence="4">
    <location>
        <position position="323"/>
    </location>
    <ligand>
        <name>Zn(2+)</name>
        <dbReference type="ChEBI" id="CHEBI:29105"/>
        <label>1</label>
    </ligand>
</feature>
<dbReference type="InterPro" id="IPR023174">
    <property type="entry name" value="PDEase_CS"/>
</dbReference>
<evidence type="ECO:0000256" key="4">
    <source>
        <dbReference type="PIRSR" id="PIRSR623088-3"/>
    </source>
</evidence>
<name>A0A7K9U2J9_9AVES</name>
<dbReference type="CDD" id="cd00077">
    <property type="entry name" value="HDc"/>
    <property type="match status" value="1"/>
</dbReference>
<feature type="binding site" evidence="4">
    <location>
        <position position="324"/>
    </location>
    <ligand>
        <name>Zn(2+)</name>
        <dbReference type="ChEBI" id="CHEBI:29105"/>
        <label>1</label>
    </ligand>
</feature>
<dbReference type="InterPro" id="IPR003607">
    <property type="entry name" value="HD/PDEase_dom"/>
</dbReference>
<accession>A0A7K9U2J9</accession>
<keyword evidence="9" id="KW-1185">Reference proteome</keyword>
<proteinExistence type="inferred from homology"/>
<keyword evidence="2 5" id="KW-0378">Hydrolase</keyword>
<dbReference type="InterPro" id="IPR036971">
    <property type="entry name" value="PDEase_catalytic_dom_sf"/>
</dbReference>
<feature type="active site" description="Proton donor" evidence="3">
    <location>
        <position position="283"/>
    </location>
</feature>
<feature type="region of interest" description="Disordered" evidence="6">
    <location>
        <begin position="1"/>
        <end position="21"/>
    </location>
</feature>
<feature type="region of interest" description="Disordered" evidence="6">
    <location>
        <begin position="179"/>
        <end position="214"/>
    </location>
</feature>
<evidence type="ECO:0000313" key="8">
    <source>
        <dbReference type="EMBL" id="NXI54316.1"/>
    </source>
</evidence>
<dbReference type="OrthoDB" id="189220at2759"/>
<protein>
    <recommendedName>
        <fullName evidence="5">Phosphodiesterase</fullName>
        <ecNumber evidence="5">3.1.4.-</ecNumber>
    </recommendedName>
</protein>
<feature type="domain" description="PDEase" evidence="7">
    <location>
        <begin position="203"/>
        <end position="432"/>
    </location>
</feature>
<evidence type="ECO:0000256" key="6">
    <source>
        <dbReference type="SAM" id="MobiDB-lite"/>
    </source>
</evidence>
<evidence type="ECO:0000256" key="3">
    <source>
        <dbReference type="PIRSR" id="PIRSR623088-1"/>
    </source>
</evidence>
<dbReference type="GO" id="GO:0007165">
    <property type="term" value="P:signal transduction"/>
    <property type="evidence" value="ECO:0007669"/>
    <property type="project" value="InterPro"/>
</dbReference>
<sequence>SFDLENGPPGRGALDPQASPGAGLVLQGTFTHGQRRESFLYRSDSDYDLSPKAMSRNSSIASDLKWGEQRGGGFPQGLHGIWCLWGVTVFVLSGSTGVYWVHTGAPRLLGSCLGPWVRGCPGQGVGPTEGGGPMKGGEGKHWPPCNPTSAPPTPLPWCHPHQLTSSACLGGCRLSPSSRHNPPLMPAQTSSMKWRSPRRWPRTRRRSVGSGRCPRSVELEDTNKWGLNVFKVAEYSGNRPLTVLMYSIFQERDLMKTFRIPVNTFITYMLTLEDHYHADVAYHNNIHAADVAQSTHVLLSTPALEAVFTDLEIMAAIFASAIHDVDHPGVSNQFLINTNSELALMYNDASVLENHHLAVGFKLLQEDNCDIFQNLSKKQHQSLRKMVIDMVLATDMSKHMNLLADLKTMVETKKVTSLGVLLLDNYSDRIQV</sequence>
<dbReference type="AlphaFoldDB" id="A0A7K9U2J9"/>
<reference evidence="8 9" key="1">
    <citation type="submission" date="2019-09" db="EMBL/GenBank/DDBJ databases">
        <title>Bird 10,000 Genomes (B10K) Project - Family phase.</title>
        <authorList>
            <person name="Zhang G."/>
        </authorList>
    </citation>
    <scope>NUCLEOTIDE SEQUENCE [LARGE SCALE GENOMIC DNA]</scope>
    <source>
        <strain evidence="8">B10K-DU-001-61</strain>
        <tissue evidence="8">Muscle</tissue>
    </source>
</reference>
<evidence type="ECO:0000259" key="7">
    <source>
        <dbReference type="PROSITE" id="PS51845"/>
    </source>
</evidence>
<dbReference type="Proteomes" id="UP000579406">
    <property type="component" value="Unassembled WGS sequence"/>
</dbReference>
<dbReference type="InterPro" id="IPR023088">
    <property type="entry name" value="PDEase"/>
</dbReference>
<organism evidence="8 9">
    <name type="scientific">Chloroceryle aenea</name>
    <name type="common">American pygmy kingfisher</name>
    <dbReference type="NCBI Taxonomy" id="176938"/>
    <lineage>
        <taxon>Eukaryota</taxon>
        <taxon>Metazoa</taxon>
        <taxon>Chordata</taxon>
        <taxon>Craniata</taxon>
        <taxon>Vertebrata</taxon>
        <taxon>Euteleostomi</taxon>
        <taxon>Archelosauria</taxon>
        <taxon>Archosauria</taxon>
        <taxon>Dinosauria</taxon>
        <taxon>Saurischia</taxon>
        <taxon>Theropoda</taxon>
        <taxon>Coelurosauria</taxon>
        <taxon>Aves</taxon>
        <taxon>Neognathae</taxon>
        <taxon>Neoaves</taxon>
        <taxon>Telluraves</taxon>
        <taxon>Coraciimorphae</taxon>
        <taxon>Coraciiformes</taxon>
        <taxon>Cerylidae</taxon>
        <taxon>Chloroceryle</taxon>
    </lineage>
</organism>
<dbReference type="Pfam" id="PF00233">
    <property type="entry name" value="PDEase_I"/>
    <property type="match status" value="1"/>
</dbReference>
<feature type="binding site" evidence="4">
    <location>
        <position position="287"/>
    </location>
    <ligand>
        <name>Zn(2+)</name>
        <dbReference type="ChEBI" id="CHEBI:29105"/>
        <label>1</label>
    </ligand>
</feature>
<dbReference type="PRINTS" id="PR00387">
    <property type="entry name" value="PDIESTERASE1"/>
</dbReference>
<feature type="non-terminal residue" evidence="8">
    <location>
        <position position="432"/>
    </location>
</feature>
<dbReference type="SUPFAM" id="SSF109604">
    <property type="entry name" value="HD-domain/PDEase-like"/>
    <property type="match status" value="1"/>
</dbReference>
<comment type="caution">
    <text evidence="8">The sequence shown here is derived from an EMBL/GenBank/DDBJ whole genome shotgun (WGS) entry which is preliminary data.</text>
</comment>
<dbReference type="InterPro" id="IPR002073">
    <property type="entry name" value="PDEase_catalytic_dom"/>
</dbReference>
<keyword evidence="1 4" id="KW-0479">Metal-binding</keyword>
<dbReference type="PROSITE" id="PS00126">
    <property type="entry name" value="PDEASE_I_1"/>
    <property type="match status" value="1"/>
</dbReference>
<feature type="non-terminal residue" evidence="8">
    <location>
        <position position="1"/>
    </location>
</feature>
<comment type="similarity">
    <text evidence="5">Belongs to the cyclic nucleotide phosphodiesterase family.</text>
</comment>
<dbReference type="EC" id="3.1.4.-" evidence="5"/>
<dbReference type="PANTHER" id="PTHR11347">
    <property type="entry name" value="CYCLIC NUCLEOTIDE PHOSPHODIESTERASE"/>
    <property type="match status" value="1"/>
</dbReference>
<dbReference type="EMBL" id="VWZY01006395">
    <property type="protein sequence ID" value="NXI54316.1"/>
    <property type="molecule type" value="Genomic_DNA"/>
</dbReference>
<dbReference type="Gene3D" id="1.10.1300.10">
    <property type="entry name" value="3'5'-cyclic nucleotide phosphodiesterase, catalytic domain"/>
    <property type="match status" value="1"/>
</dbReference>
<gene>
    <name evidence="8" type="primary">Pde4d_0</name>
    <name evidence="8" type="ORF">CHLAEN_R03636</name>
</gene>
<feature type="binding site" evidence="4">
    <location>
        <position position="324"/>
    </location>
    <ligand>
        <name>Zn(2+)</name>
        <dbReference type="ChEBI" id="CHEBI:29105"/>
        <label>2</label>
    </ligand>
</feature>